<keyword evidence="4" id="KW-0862">Zinc</keyword>
<name>A0ABQ7DXB0_BRACR</name>
<protein>
    <recommendedName>
        <fullName evidence="7">Replication factor A C-terminal domain-containing protein</fullName>
    </recommendedName>
</protein>
<dbReference type="Pfam" id="PF08646">
    <property type="entry name" value="Rep_fac-A_C"/>
    <property type="match status" value="1"/>
</dbReference>
<sequence length="267" mass="29681">MPQNDTAITPFDQNSNSKAIKAPKVDWNEVDVKSISEILVAMKIESCKIIVSIETVDTDWGWFYFGHDRCNKRAEQIVRNGSANLSVADKPLWYCKRCRCNVTNVSPKYKLHIGVQDNSGTCKLMLLDTEAEAIVGCKAVELWDGSYDEIEDPEVLPEPIRELVGQSFCFGVFLENDNVTNGSDIFMVSQIWSGDKLLKAESHFVVSRESSMISGGEVSKSDPNSQTTSEGCSTPFSKRKDGDLPDMSSSSKKLCTKIVKVEKSKKD</sequence>
<organism evidence="8 9">
    <name type="scientific">Brassica cretica</name>
    <name type="common">Mustard</name>
    <dbReference type="NCBI Taxonomy" id="69181"/>
    <lineage>
        <taxon>Eukaryota</taxon>
        <taxon>Viridiplantae</taxon>
        <taxon>Streptophyta</taxon>
        <taxon>Embryophyta</taxon>
        <taxon>Tracheophyta</taxon>
        <taxon>Spermatophyta</taxon>
        <taxon>Magnoliopsida</taxon>
        <taxon>eudicotyledons</taxon>
        <taxon>Gunneridae</taxon>
        <taxon>Pentapetalae</taxon>
        <taxon>rosids</taxon>
        <taxon>malvids</taxon>
        <taxon>Brassicales</taxon>
        <taxon>Brassicaceae</taxon>
        <taxon>Brassiceae</taxon>
        <taxon>Brassica</taxon>
    </lineage>
</organism>
<evidence type="ECO:0000313" key="9">
    <source>
        <dbReference type="Proteomes" id="UP000266723"/>
    </source>
</evidence>
<keyword evidence="3" id="KW-0863">Zinc-finger</keyword>
<keyword evidence="5" id="KW-0238">DNA-binding</keyword>
<comment type="similarity">
    <text evidence="1">Belongs to the replication factor A protein 1 family.</text>
</comment>
<dbReference type="Proteomes" id="UP000266723">
    <property type="component" value="Unassembled WGS sequence"/>
</dbReference>
<dbReference type="SUPFAM" id="SSF50249">
    <property type="entry name" value="Nucleic acid-binding proteins"/>
    <property type="match status" value="1"/>
</dbReference>
<dbReference type="EMBL" id="QGKV02000649">
    <property type="protein sequence ID" value="KAF3582708.1"/>
    <property type="molecule type" value="Genomic_DNA"/>
</dbReference>
<reference evidence="8 9" key="1">
    <citation type="journal article" date="2020" name="BMC Genomics">
        <title>Intraspecific diversification of the crop wild relative Brassica cretica Lam. using demographic model selection.</title>
        <authorList>
            <person name="Kioukis A."/>
            <person name="Michalopoulou V.A."/>
            <person name="Briers L."/>
            <person name="Pirintsos S."/>
            <person name="Studholme D.J."/>
            <person name="Pavlidis P."/>
            <person name="Sarris P.F."/>
        </authorList>
    </citation>
    <scope>NUCLEOTIDE SEQUENCE [LARGE SCALE GENOMIC DNA]</scope>
    <source>
        <strain evidence="9">cv. PFS-1207/04</strain>
    </source>
</reference>
<evidence type="ECO:0000256" key="3">
    <source>
        <dbReference type="ARBA" id="ARBA00022771"/>
    </source>
</evidence>
<evidence type="ECO:0000256" key="4">
    <source>
        <dbReference type="ARBA" id="ARBA00022833"/>
    </source>
</evidence>
<evidence type="ECO:0000256" key="2">
    <source>
        <dbReference type="ARBA" id="ARBA00022723"/>
    </source>
</evidence>
<dbReference type="InterPro" id="IPR012340">
    <property type="entry name" value="NA-bd_OB-fold"/>
</dbReference>
<keyword evidence="2" id="KW-0479">Metal-binding</keyword>
<keyword evidence="9" id="KW-1185">Reference proteome</keyword>
<dbReference type="InterPro" id="IPR013955">
    <property type="entry name" value="Rep_factor-A_C"/>
</dbReference>
<proteinExistence type="inferred from homology"/>
<dbReference type="Gene3D" id="2.40.50.140">
    <property type="entry name" value="Nucleic acid-binding proteins"/>
    <property type="match status" value="1"/>
</dbReference>
<comment type="caution">
    <text evidence="8">The sequence shown here is derived from an EMBL/GenBank/DDBJ whole genome shotgun (WGS) entry which is preliminary data.</text>
</comment>
<feature type="region of interest" description="Disordered" evidence="6">
    <location>
        <begin position="214"/>
        <end position="250"/>
    </location>
</feature>
<feature type="domain" description="Replication factor A C-terminal" evidence="7">
    <location>
        <begin position="68"/>
        <end position="178"/>
    </location>
</feature>
<evidence type="ECO:0000256" key="1">
    <source>
        <dbReference type="ARBA" id="ARBA00005690"/>
    </source>
</evidence>
<evidence type="ECO:0000256" key="5">
    <source>
        <dbReference type="ARBA" id="ARBA00023125"/>
    </source>
</evidence>
<feature type="compositionally biased region" description="Polar residues" evidence="6">
    <location>
        <begin position="221"/>
        <end position="236"/>
    </location>
</feature>
<evidence type="ECO:0000259" key="7">
    <source>
        <dbReference type="Pfam" id="PF08646"/>
    </source>
</evidence>
<evidence type="ECO:0000256" key="6">
    <source>
        <dbReference type="SAM" id="MobiDB-lite"/>
    </source>
</evidence>
<dbReference type="CDD" id="cd04476">
    <property type="entry name" value="RPA1_DBD_C"/>
    <property type="match status" value="1"/>
</dbReference>
<accession>A0ABQ7DXB0</accession>
<evidence type="ECO:0000313" key="8">
    <source>
        <dbReference type="EMBL" id="KAF3582708.1"/>
    </source>
</evidence>
<dbReference type="InterPro" id="IPR047192">
    <property type="entry name" value="Euk_RPA1_DBD_C"/>
</dbReference>
<gene>
    <name evidence="8" type="ORF">DY000_02032951</name>
</gene>